<protein>
    <submittedName>
        <fullName evidence="1">Uncharacterized protein</fullName>
    </submittedName>
</protein>
<dbReference type="Proteomes" id="UP000276588">
    <property type="component" value="Unassembled WGS sequence"/>
</dbReference>
<comment type="caution">
    <text evidence="1">The sequence shown here is derived from an EMBL/GenBank/DDBJ whole genome shotgun (WGS) entry which is preliminary data.</text>
</comment>
<dbReference type="EMBL" id="QKNY01000010">
    <property type="protein sequence ID" value="RJX43131.1"/>
    <property type="molecule type" value="Genomic_DNA"/>
</dbReference>
<reference evidence="1 2" key="1">
    <citation type="submission" date="2018-06" db="EMBL/GenBank/DDBJ databases">
        <title>Halonotius sp. F13-13 a new haloarchaeeon isolated from a solar saltern from Isla Cristina, Huelva, Spain.</title>
        <authorList>
            <person name="Duran-Viseras A."/>
            <person name="Sanchez-Porro C."/>
            <person name="Ventosa A."/>
        </authorList>
    </citation>
    <scope>NUCLEOTIDE SEQUENCE [LARGE SCALE GENOMIC DNA]</scope>
    <source>
        <strain evidence="1 2">F13-13</strain>
    </source>
</reference>
<evidence type="ECO:0000313" key="2">
    <source>
        <dbReference type="Proteomes" id="UP000276588"/>
    </source>
</evidence>
<gene>
    <name evidence="1" type="ORF">DM826_07435</name>
</gene>
<accession>A0A3A6Q1T8</accession>
<evidence type="ECO:0000313" key="1">
    <source>
        <dbReference type="EMBL" id="RJX43131.1"/>
    </source>
</evidence>
<dbReference type="AlphaFoldDB" id="A0A3A6Q1T8"/>
<proteinExistence type="predicted"/>
<keyword evidence="2" id="KW-1185">Reference proteome</keyword>
<organism evidence="1 2">
    <name type="scientific">Halonotius aquaticus</name>
    <dbReference type="NCBI Taxonomy" id="2216978"/>
    <lineage>
        <taxon>Archaea</taxon>
        <taxon>Methanobacteriati</taxon>
        <taxon>Methanobacteriota</taxon>
        <taxon>Stenosarchaea group</taxon>
        <taxon>Halobacteria</taxon>
        <taxon>Halobacteriales</taxon>
        <taxon>Haloferacaceae</taxon>
        <taxon>Halonotius</taxon>
    </lineage>
</organism>
<sequence length="62" mass="6567">MAVEGKLTTEPTQMMATAGLGGLQVVKVGQLGLQLVAMVVRIQHTGIVGRTLTLMMKLKMGE</sequence>
<name>A0A3A6Q1T8_9EURY</name>